<dbReference type="Proteomes" id="UP000298358">
    <property type="component" value="Unassembled WGS sequence"/>
</dbReference>
<reference evidence="2 3" key="1">
    <citation type="submission" date="2019-03" db="EMBL/GenBank/DDBJ databases">
        <title>Diversity of the mouse oral microbiome.</title>
        <authorList>
            <person name="Joseph S."/>
            <person name="Aduse-Opoku J."/>
            <person name="Curtis M."/>
            <person name="Wade W."/>
            <person name="Hashim A."/>
        </authorList>
    </citation>
    <scope>NUCLEOTIDE SEQUENCE [LARGE SCALE GENOMIC DNA]</scope>
    <source>
        <strain evidence="2 3">P1012</strain>
    </source>
</reference>
<proteinExistence type="predicted"/>
<feature type="chain" id="PRO_5038918237" evidence="1">
    <location>
        <begin position="29"/>
        <end position="144"/>
    </location>
</feature>
<organism evidence="2 3">
    <name type="scientific">Microbacterium paludicola</name>
    <dbReference type="NCBI Taxonomy" id="300019"/>
    <lineage>
        <taxon>Bacteria</taxon>
        <taxon>Bacillati</taxon>
        <taxon>Actinomycetota</taxon>
        <taxon>Actinomycetes</taxon>
        <taxon>Micrococcales</taxon>
        <taxon>Microbacteriaceae</taxon>
        <taxon>Microbacterium</taxon>
    </lineage>
</organism>
<dbReference type="AlphaFoldDB" id="A0A4Y9FMI2"/>
<name>A0A4Y9FMI2_9MICO</name>
<keyword evidence="3" id="KW-1185">Reference proteome</keyword>
<keyword evidence="1" id="KW-0732">Signal</keyword>
<feature type="signal peptide" evidence="1">
    <location>
        <begin position="1"/>
        <end position="28"/>
    </location>
</feature>
<sequence length="144" mass="15216">MKSMGTRKSARTLGIAAALALGATFLVAAPAAAASWTSISGTVFSDSDAWYYSSVIRTKRGGGKVSAKFSNLPACGSSANTQLRFAITKPGTQTLIGGIQYFPVINDERTLASSVADGTQFRTTFSRYLSCTNSDHNFSGSLYY</sequence>
<evidence type="ECO:0000313" key="2">
    <source>
        <dbReference type="EMBL" id="TFU30226.1"/>
    </source>
</evidence>
<protein>
    <submittedName>
        <fullName evidence="2">Uncharacterized protein</fullName>
    </submittedName>
</protein>
<comment type="caution">
    <text evidence="2">The sequence shown here is derived from an EMBL/GenBank/DDBJ whole genome shotgun (WGS) entry which is preliminary data.</text>
</comment>
<evidence type="ECO:0000313" key="3">
    <source>
        <dbReference type="Proteomes" id="UP000298358"/>
    </source>
</evidence>
<accession>A0A4Y9FMI2</accession>
<gene>
    <name evidence="2" type="ORF">E4U02_14905</name>
</gene>
<evidence type="ECO:0000256" key="1">
    <source>
        <dbReference type="SAM" id="SignalP"/>
    </source>
</evidence>
<dbReference type="EMBL" id="SPQB01000065">
    <property type="protein sequence ID" value="TFU30226.1"/>
    <property type="molecule type" value="Genomic_DNA"/>
</dbReference>
<dbReference type="RefSeq" id="WP_135115595.1">
    <property type="nucleotide sequence ID" value="NZ_JADGLL010000065.1"/>
</dbReference>